<organism evidence="1 2">
    <name type="scientific">Porites lobata</name>
    <dbReference type="NCBI Taxonomy" id="104759"/>
    <lineage>
        <taxon>Eukaryota</taxon>
        <taxon>Metazoa</taxon>
        <taxon>Cnidaria</taxon>
        <taxon>Anthozoa</taxon>
        <taxon>Hexacorallia</taxon>
        <taxon>Scleractinia</taxon>
        <taxon>Fungiina</taxon>
        <taxon>Poritidae</taxon>
        <taxon>Porites</taxon>
    </lineage>
</organism>
<keyword evidence="2" id="KW-1185">Reference proteome</keyword>
<evidence type="ECO:0000313" key="2">
    <source>
        <dbReference type="Proteomes" id="UP001159405"/>
    </source>
</evidence>
<sequence length="54" mass="5827">VLYGFCGQESQGGKNSLSVWAVIFATTAHALVAARMPRFTDECEGSSRASYKNI</sequence>
<dbReference type="Proteomes" id="UP001159405">
    <property type="component" value="Unassembled WGS sequence"/>
</dbReference>
<reference evidence="1 2" key="1">
    <citation type="submission" date="2022-05" db="EMBL/GenBank/DDBJ databases">
        <authorList>
            <consortium name="Genoscope - CEA"/>
            <person name="William W."/>
        </authorList>
    </citation>
    <scope>NUCLEOTIDE SEQUENCE [LARGE SCALE GENOMIC DNA]</scope>
</reference>
<proteinExistence type="predicted"/>
<name>A0ABN8PL04_9CNID</name>
<protein>
    <submittedName>
        <fullName evidence="1">Uncharacterized protein</fullName>
    </submittedName>
</protein>
<comment type="caution">
    <text evidence="1">The sequence shown here is derived from an EMBL/GenBank/DDBJ whole genome shotgun (WGS) entry which is preliminary data.</text>
</comment>
<gene>
    <name evidence="1" type="ORF">PLOB_00044822</name>
</gene>
<feature type="non-terminal residue" evidence="1">
    <location>
        <position position="1"/>
    </location>
</feature>
<dbReference type="EMBL" id="CALNXK010000077">
    <property type="protein sequence ID" value="CAH3145918.1"/>
    <property type="molecule type" value="Genomic_DNA"/>
</dbReference>
<accession>A0ABN8PL04</accession>
<evidence type="ECO:0000313" key="1">
    <source>
        <dbReference type="EMBL" id="CAH3145918.1"/>
    </source>
</evidence>